<organism evidence="1 2">
    <name type="scientific">Aureliella helgolandensis</name>
    <dbReference type="NCBI Taxonomy" id="2527968"/>
    <lineage>
        <taxon>Bacteria</taxon>
        <taxon>Pseudomonadati</taxon>
        <taxon>Planctomycetota</taxon>
        <taxon>Planctomycetia</taxon>
        <taxon>Pirellulales</taxon>
        <taxon>Pirellulaceae</taxon>
        <taxon>Aureliella</taxon>
    </lineage>
</organism>
<sequence length="87" mass="9612">MTSGDSTGVILGPMHFYCHPYRTARCYGVARESPPGPCCTRDLLMSSGRCRRPIRQNLQPAQAIFAQWAGNIHVDGVDPCQSFLVED</sequence>
<dbReference type="AlphaFoldDB" id="A0A518G836"/>
<dbReference type="EMBL" id="CP036298">
    <property type="protein sequence ID" value="QDV24743.1"/>
    <property type="molecule type" value="Genomic_DNA"/>
</dbReference>
<gene>
    <name evidence="1" type="ORF">Q31a_30640</name>
</gene>
<evidence type="ECO:0000313" key="1">
    <source>
        <dbReference type="EMBL" id="QDV24743.1"/>
    </source>
</evidence>
<protein>
    <submittedName>
        <fullName evidence="1">Uncharacterized protein</fullName>
    </submittedName>
</protein>
<dbReference type="KEGG" id="ahel:Q31a_30640"/>
<dbReference type="Proteomes" id="UP000318017">
    <property type="component" value="Chromosome"/>
</dbReference>
<accession>A0A518G836</accession>
<name>A0A518G836_9BACT</name>
<keyword evidence="2" id="KW-1185">Reference proteome</keyword>
<proteinExistence type="predicted"/>
<reference evidence="1 2" key="1">
    <citation type="submission" date="2019-02" db="EMBL/GenBank/DDBJ databases">
        <title>Deep-cultivation of Planctomycetes and their phenomic and genomic characterization uncovers novel biology.</title>
        <authorList>
            <person name="Wiegand S."/>
            <person name="Jogler M."/>
            <person name="Boedeker C."/>
            <person name="Pinto D."/>
            <person name="Vollmers J."/>
            <person name="Rivas-Marin E."/>
            <person name="Kohn T."/>
            <person name="Peeters S.H."/>
            <person name="Heuer A."/>
            <person name="Rast P."/>
            <person name="Oberbeckmann S."/>
            <person name="Bunk B."/>
            <person name="Jeske O."/>
            <person name="Meyerdierks A."/>
            <person name="Storesund J.E."/>
            <person name="Kallscheuer N."/>
            <person name="Luecker S."/>
            <person name="Lage O.M."/>
            <person name="Pohl T."/>
            <person name="Merkel B.J."/>
            <person name="Hornburger P."/>
            <person name="Mueller R.-W."/>
            <person name="Bruemmer F."/>
            <person name="Labrenz M."/>
            <person name="Spormann A.M."/>
            <person name="Op den Camp H."/>
            <person name="Overmann J."/>
            <person name="Amann R."/>
            <person name="Jetten M.S.M."/>
            <person name="Mascher T."/>
            <person name="Medema M.H."/>
            <person name="Devos D.P."/>
            <person name="Kaster A.-K."/>
            <person name="Ovreas L."/>
            <person name="Rohde M."/>
            <person name="Galperin M.Y."/>
            <person name="Jogler C."/>
        </authorList>
    </citation>
    <scope>NUCLEOTIDE SEQUENCE [LARGE SCALE GENOMIC DNA]</scope>
    <source>
        <strain evidence="1 2">Q31a</strain>
    </source>
</reference>
<evidence type="ECO:0000313" key="2">
    <source>
        <dbReference type="Proteomes" id="UP000318017"/>
    </source>
</evidence>